<evidence type="ECO:0000313" key="2">
    <source>
        <dbReference type="Proteomes" id="UP001066276"/>
    </source>
</evidence>
<comment type="caution">
    <text evidence="1">The sequence shown here is derived from an EMBL/GenBank/DDBJ whole genome shotgun (WGS) entry which is preliminary data.</text>
</comment>
<proteinExistence type="predicted"/>
<keyword evidence="2" id="KW-1185">Reference proteome</keyword>
<gene>
    <name evidence="1" type="ORF">NDU88_002891</name>
</gene>
<dbReference type="Proteomes" id="UP001066276">
    <property type="component" value="Chromosome 10"/>
</dbReference>
<organism evidence="1 2">
    <name type="scientific">Pleurodeles waltl</name>
    <name type="common">Iberian ribbed newt</name>
    <dbReference type="NCBI Taxonomy" id="8319"/>
    <lineage>
        <taxon>Eukaryota</taxon>
        <taxon>Metazoa</taxon>
        <taxon>Chordata</taxon>
        <taxon>Craniata</taxon>
        <taxon>Vertebrata</taxon>
        <taxon>Euteleostomi</taxon>
        <taxon>Amphibia</taxon>
        <taxon>Batrachia</taxon>
        <taxon>Caudata</taxon>
        <taxon>Salamandroidea</taxon>
        <taxon>Salamandridae</taxon>
        <taxon>Pleurodelinae</taxon>
        <taxon>Pleurodeles</taxon>
    </lineage>
</organism>
<accession>A0AAV7M5B4</accession>
<name>A0AAV7M5B4_PLEWA</name>
<reference evidence="1" key="1">
    <citation type="journal article" date="2022" name="bioRxiv">
        <title>Sequencing and chromosome-scale assembly of the giantPleurodeles waltlgenome.</title>
        <authorList>
            <person name="Brown T."/>
            <person name="Elewa A."/>
            <person name="Iarovenko S."/>
            <person name="Subramanian E."/>
            <person name="Araus A.J."/>
            <person name="Petzold A."/>
            <person name="Susuki M."/>
            <person name="Suzuki K.-i.T."/>
            <person name="Hayashi T."/>
            <person name="Toyoda A."/>
            <person name="Oliveira C."/>
            <person name="Osipova E."/>
            <person name="Leigh N.D."/>
            <person name="Simon A."/>
            <person name="Yun M.H."/>
        </authorList>
    </citation>
    <scope>NUCLEOTIDE SEQUENCE</scope>
    <source>
        <strain evidence="1">20211129_DDA</strain>
        <tissue evidence="1">Liver</tissue>
    </source>
</reference>
<dbReference type="EMBL" id="JANPWB010000014">
    <property type="protein sequence ID" value="KAJ1097774.1"/>
    <property type="molecule type" value="Genomic_DNA"/>
</dbReference>
<sequence>MQEGHGGREQDAVRSLVLQRKCTTRNTGKNCRLLKFSLRSSAPQEVRDTKHRKKLLAPREAYTHAHTPPFSRKRRRVAMAACAAPRTPRALGEAVGRRYGCMCVLLSLRKKKEPLTSSRTRKQKYRDLKKENFSKNRSLIKM</sequence>
<dbReference type="AlphaFoldDB" id="A0AAV7M5B4"/>
<evidence type="ECO:0000313" key="1">
    <source>
        <dbReference type="EMBL" id="KAJ1097774.1"/>
    </source>
</evidence>
<protein>
    <submittedName>
        <fullName evidence="1">Uncharacterized protein</fullName>
    </submittedName>
</protein>